<dbReference type="Proteomes" id="UP000605986">
    <property type="component" value="Unassembled WGS sequence"/>
</dbReference>
<comment type="caution">
    <text evidence="1">The sequence shown here is derived from an EMBL/GenBank/DDBJ whole genome shotgun (WGS) entry which is preliminary data.</text>
</comment>
<dbReference type="OrthoDB" id="10261408at2759"/>
<evidence type="ECO:0000313" key="1">
    <source>
        <dbReference type="EMBL" id="KAF4455705.1"/>
    </source>
</evidence>
<dbReference type="AlphaFoldDB" id="A0A8H4KT40"/>
<evidence type="ECO:0000313" key="2">
    <source>
        <dbReference type="Proteomes" id="UP000605986"/>
    </source>
</evidence>
<reference evidence="1" key="1">
    <citation type="submission" date="2020-01" db="EMBL/GenBank/DDBJ databases">
        <title>Identification and distribution of gene clusters putatively required for synthesis of sphingolipid metabolism inhibitors in phylogenetically diverse species of the filamentous fungus Fusarium.</title>
        <authorList>
            <person name="Kim H.-S."/>
            <person name="Busman M."/>
            <person name="Brown D.W."/>
            <person name="Divon H."/>
            <person name="Uhlig S."/>
            <person name="Proctor R.H."/>
        </authorList>
    </citation>
    <scope>NUCLEOTIDE SEQUENCE</scope>
    <source>
        <strain evidence="1">NRRL 53441</strain>
    </source>
</reference>
<keyword evidence="2" id="KW-1185">Reference proteome</keyword>
<name>A0A8H4KT40_9HYPO</name>
<dbReference type="EMBL" id="JAADJG010000082">
    <property type="protein sequence ID" value="KAF4455705.1"/>
    <property type="molecule type" value="Genomic_DNA"/>
</dbReference>
<sequence length="244" mass="27078">MTTPGRVLPKLAAKRQGEKGQVAAATERKTLLPRRRNVSVACQVHPQDEIGRTAFGADNRIPMDTRLHGVDISRWIIVAISNQFAAEAISLYLDEPALTNFCSRMLVNALLAWALYARYEPMAATLPAKFLDEALRIYDAEKGVDCLTTVAATSLMNYVLNLQLLKEVRDESHRSRDFFSTYPVDLEILSKDPSSATLEELTSRFQEQLSVVGQPEASKGVTLPDGWKGSVEDLITTLPMLKNN</sequence>
<organism evidence="1 2">
    <name type="scientific">Fusarium austroafricanum</name>
    <dbReference type="NCBI Taxonomy" id="2364996"/>
    <lineage>
        <taxon>Eukaryota</taxon>
        <taxon>Fungi</taxon>
        <taxon>Dikarya</taxon>
        <taxon>Ascomycota</taxon>
        <taxon>Pezizomycotina</taxon>
        <taxon>Sordariomycetes</taxon>
        <taxon>Hypocreomycetidae</taxon>
        <taxon>Hypocreales</taxon>
        <taxon>Nectriaceae</taxon>
        <taxon>Fusarium</taxon>
        <taxon>Fusarium concolor species complex</taxon>
    </lineage>
</organism>
<gene>
    <name evidence="1" type="ORF">F53441_2022</name>
</gene>
<proteinExistence type="predicted"/>
<protein>
    <submittedName>
        <fullName evidence="1">N-terminal fungal transcription regulatory domain-containing protein</fullName>
    </submittedName>
</protein>
<accession>A0A8H4KT40</accession>